<organism evidence="1 2">
    <name type="scientific">Melipona quadrifasciata</name>
    <dbReference type="NCBI Taxonomy" id="166423"/>
    <lineage>
        <taxon>Eukaryota</taxon>
        <taxon>Metazoa</taxon>
        <taxon>Ecdysozoa</taxon>
        <taxon>Arthropoda</taxon>
        <taxon>Hexapoda</taxon>
        <taxon>Insecta</taxon>
        <taxon>Pterygota</taxon>
        <taxon>Neoptera</taxon>
        <taxon>Endopterygota</taxon>
        <taxon>Hymenoptera</taxon>
        <taxon>Apocrita</taxon>
        <taxon>Aculeata</taxon>
        <taxon>Apoidea</taxon>
        <taxon>Anthophila</taxon>
        <taxon>Apidae</taxon>
        <taxon>Melipona</taxon>
    </lineage>
</organism>
<dbReference type="AlphaFoldDB" id="A0A0M8ZYJ9"/>
<keyword evidence="2" id="KW-1185">Reference proteome</keyword>
<sequence>MYRVSLVTSTINKPKKKEKEKKKKILSNNAFIAKLGSSYTQLEIELKRETFHDFESVSGSFTGLVCERNENTSQYNIKMCFTLVALTTQRMTQRISMSKENETAIYSGEAVANSKIGGERDSEGRTEECLVAADRLLTDTNEDFFFLLNCIKQKDTHRGVRNFLASVCIVYCKVETNVGSSRSIQDECGFPDYLISTQANNGKRRKDGFEHLDCQSNLVGNCNLKLKEHDPLQRDRMNRVETNFHAGGTDANRNLFRRTEQPHACSLLLLQLDLHQRVWINHWVLQLKANKNYKLAILIALVVLALKMRGFNDKNGIKSHSNSIDLFIRLTSTASSLHLKHIKNFPQLVDFHPKVCNIDFRRKLLSVFQVSPADKTTILRLTSEISPDSLRYPLRRSTYLVKPGRRYPNQVLVRNLQGIKERSTARALAIGCKLGAYHQANLVLAKFTTGVSCTGYDTYKLEQSDYTMNLRFKLKLLCPSIRKETARLVFQFYQQVSRKDCKA</sequence>
<name>A0A0M8ZYJ9_9HYME</name>
<evidence type="ECO:0000313" key="2">
    <source>
        <dbReference type="Proteomes" id="UP000053105"/>
    </source>
</evidence>
<reference evidence="1 2" key="1">
    <citation type="submission" date="2015-07" db="EMBL/GenBank/DDBJ databases">
        <title>The genome of Melipona quadrifasciata.</title>
        <authorList>
            <person name="Pan H."/>
            <person name="Kapheim K."/>
        </authorList>
    </citation>
    <scope>NUCLEOTIDE SEQUENCE [LARGE SCALE GENOMIC DNA]</scope>
    <source>
        <strain evidence="1">0111107301</strain>
        <tissue evidence="1">Whole body</tissue>
    </source>
</reference>
<proteinExistence type="predicted"/>
<gene>
    <name evidence="1" type="ORF">WN51_01271</name>
</gene>
<protein>
    <submittedName>
        <fullName evidence="1">Uncharacterized protein</fullName>
    </submittedName>
</protein>
<dbReference type="EMBL" id="KQ435813">
    <property type="protein sequence ID" value="KOX72706.1"/>
    <property type="molecule type" value="Genomic_DNA"/>
</dbReference>
<dbReference type="Proteomes" id="UP000053105">
    <property type="component" value="Unassembled WGS sequence"/>
</dbReference>
<evidence type="ECO:0000313" key="1">
    <source>
        <dbReference type="EMBL" id="KOX72706.1"/>
    </source>
</evidence>
<accession>A0A0M8ZYJ9</accession>